<organism evidence="2 3">
    <name type="scientific">Sphagnum troendelagicum</name>
    <dbReference type="NCBI Taxonomy" id="128251"/>
    <lineage>
        <taxon>Eukaryota</taxon>
        <taxon>Viridiplantae</taxon>
        <taxon>Streptophyta</taxon>
        <taxon>Embryophyta</taxon>
        <taxon>Bryophyta</taxon>
        <taxon>Sphagnophytina</taxon>
        <taxon>Sphagnopsida</taxon>
        <taxon>Sphagnales</taxon>
        <taxon>Sphagnaceae</taxon>
        <taxon>Sphagnum</taxon>
    </lineage>
</organism>
<gene>
    <name evidence="2" type="ORF">CSSPTR1EN2_LOCUS7178</name>
</gene>
<name>A0ABP0TSL3_9BRYO</name>
<evidence type="ECO:0000313" key="2">
    <source>
        <dbReference type="EMBL" id="CAK9204022.1"/>
    </source>
</evidence>
<evidence type="ECO:0000256" key="1">
    <source>
        <dbReference type="SAM" id="MobiDB-lite"/>
    </source>
</evidence>
<accession>A0ABP0TSL3</accession>
<feature type="region of interest" description="Disordered" evidence="1">
    <location>
        <begin position="56"/>
        <end position="81"/>
    </location>
</feature>
<sequence>MGFSLIRLIGVDPGQARVGDIDVEVVHSGFFTRAQKYGRIDADDIRMKMDVVKQEPKERRVESANMVPESTSSWRTSSTGENSEWFADQECTITPEEDAAISLDSDMGIEGSEHDWIRWVVDAEQSMRDERTPKDMVTLVSQQHRSTDIVAVPTLQQVLPTKNDESECATTARFGTSVHEERDTRWSEICQRIKVDRSLDEGRQQQLWGVLERYQDVFAWNKGELGCVLWGSML</sequence>
<proteinExistence type="predicted"/>
<keyword evidence="3" id="KW-1185">Reference proteome</keyword>
<protein>
    <submittedName>
        <fullName evidence="2">Uncharacterized protein</fullName>
    </submittedName>
</protein>
<reference evidence="2" key="1">
    <citation type="submission" date="2024-02" db="EMBL/GenBank/DDBJ databases">
        <authorList>
            <consortium name="ELIXIR-Norway"/>
            <consortium name="Elixir Norway"/>
        </authorList>
    </citation>
    <scope>NUCLEOTIDE SEQUENCE</scope>
</reference>
<evidence type="ECO:0000313" key="3">
    <source>
        <dbReference type="Proteomes" id="UP001497512"/>
    </source>
</evidence>
<dbReference type="Proteomes" id="UP001497512">
    <property type="component" value="Chromosome 14"/>
</dbReference>
<dbReference type="EMBL" id="OZ019906">
    <property type="protein sequence ID" value="CAK9204022.1"/>
    <property type="molecule type" value="Genomic_DNA"/>
</dbReference>
<feature type="compositionally biased region" description="Polar residues" evidence="1">
    <location>
        <begin position="68"/>
        <end position="81"/>
    </location>
</feature>